<keyword evidence="4" id="KW-0472">Membrane</keyword>
<sequence>MTETTPLLPTRRPRRAVHTSRSVFLVVLSIVALFGFVLVHRFDVSKVLRASTVNGGRDDILVNDSNNVDEDDDDEDDDIPLGVLDKVENCVPFAISSTFNGTIGSVTWSTERMYTEGKDEEWIECGRGVGGLQLREVGSSVYVPFESRSSRNKTSNVTIHSVVLTALNASSAYDFIVGSSHHGYSNLHRLGRNLEYASTEAFRCRPVRLRTAYGATPDAYSFQWATEEGCTADDARVVIEEGTSAAFTSPMIVRAKRFTFDSRLEHVAFASGLKANTRYSYYVESTAYSPSIVHSFHTPPGAGDLSAPLRLLVTGDIGYQNAATLPMMQAQVARGEVDGVISVGDYAYDLHTSHGRVGDIFLTEMEPIAASVPFMVAMGNHEVKRKFSHYTNRFQLMPAHDTLANGLRNNWFYSYNVGLVHFVVLCTEIYFKSSEPGLIERQHAWLAEDLRAANANRTAAPWIIVIGHRPLYCTSDDQCDEPAAVLRDAFEDLFYDMGVDLYLCGHQHNYERMYDVYRNATSRKTVDMGATTYILTGAAGQSKVLPIHKPFERPRAPYTSFRNTIFGFSRLVVHNASHLHWQQIECDPFNPAAYNDNGHAVDDVWLVQTHHGSFNLS</sequence>
<evidence type="ECO:0000259" key="5">
    <source>
        <dbReference type="Pfam" id="PF00149"/>
    </source>
</evidence>
<dbReference type="AlphaFoldDB" id="A0A6G0X0M9"/>
<evidence type="ECO:0000256" key="1">
    <source>
        <dbReference type="ARBA" id="ARBA00022729"/>
    </source>
</evidence>
<feature type="transmembrane region" description="Helical" evidence="4">
    <location>
        <begin position="21"/>
        <end position="39"/>
    </location>
</feature>
<proteinExistence type="inferred from homology"/>
<comment type="similarity">
    <text evidence="3">Belongs to the metallophosphoesterase superfamily. Purple acid phosphatase family.</text>
</comment>
<evidence type="ECO:0000256" key="2">
    <source>
        <dbReference type="ARBA" id="ARBA00023180"/>
    </source>
</evidence>
<dbReference type="InterPro" id="IPR004843">
    <property type="entry name" value="Calcineurin-like_PHP"/>
</dbReference>
<dbReference type="InterPro" id="IPR015914">
    <property type="entry name" value="PAPs_N"/>
</dbReference>
<organism evidence="8 9">
    <name type="scientific">Aphanomyces euteiches</name>
    <dbReference type="NCBI Taxonomy" id="100861"/>
    <lineage>
        <taxon>Eukaryota</taxon>
        <taxon>Sar</taxon>
        <taxon>Stramenopiles</taxon>
        <taxon>Oomycota</taxon>
        <taxon>Saprolegniomycetes</taxon>
        <taxon>Saprolegniales</taxon>
        <taxon>Verrucalvaceae</taxon>
        <taxon>Aphanomyces</taxon>
    </lineage>
</organism>
<keyword evidence="1" id="KW-0732">Signal</keyword>
<evidence type="ECO:0000313" key="8">
    <source>
        <dbReference type="EMBL" id="KAF0733328.1"/>
    </source>
</evidence>
<dbReference type="GO" id="GO:0003993">
    <property type="term" value="F:acid phosphatase activity"/>
    <property type="evidence" value="ECO:0007669"/>
    <property type="project" value="UniProtKB-EC"/>
</dbReference>
<dbReference type="InterPro" id="IPR025733">
    <property type="entry name" value="PAPs_C"/>
</dbReference>
<evidence type="ECO:0000256" key="3">
    <source>
        <dbReference type="RuleBase" id="RU361203"/>
    </source>
</evidence>
<keyword evidence="4" id="KW-0812">Transmembrane</keyword>
<protein>
    <recommendedName>
        <fullName evidence="3">Purple acid phosphatase</fullName>
        <ecNumber evidence="3">3.1.3.2</ecNumber>
    </recommendedName>
</protein>
<gene>
    <name evidence="8" type="ORF">Ae201684_009578</name>
</gene>
<evidence type="ECO:0000259" key="7">
    <source>
        <dbReference type="Pfam" id="PF16656"/>
    </source>
</evidence>
<feature type="domain" description="Calcineurin-like phosphoesterase" evidence="5">
    <location>
        <begin position="309"/>
        <end position="510"/>
    </location>
</feature>
<dbReference type="EC" id="3.1.3.2" evidence="3"/>
<dbReference type="Gene3D" id="3.60.21.10">
    <property type="match status" value="1"/>
</dbReference>
<dbReference type="CDD" id="cd00839">
    <property type="entry name" value="MPP_PAPs"/>
    <property type="match status" value="1"/>
</dbReference>
<dbReference type="Pfam" id="PF16656">
    <property type="entry name" value="Pur_ac_phosph_N"/>
    <property type="match status" value="1"/>
</dbReference>
<dbReference type="SUPFAM" id="SSF49363">
    <property type="entry name" value="Purple acid phosphatase, N-terminal domain"/>
    <property type="match status" value="1"/>
</dbReference>
<dbReference type="Pfam" id="PF14008">
    <property type="entry name" value="Metallophos_C"/>
    <property type="match status" value="1"/>
</dbReference>
<comment type="caution">
    <text evidence="8">The sequence shown here is derived from an EMBL/GenBank/DDBJ whole genome shotgun (WGS) entry which is preliminary data.</text>
</comment>
<dbReference type="GO" id="GO:0046872">
    <property type="term" value="F:metal ion binding"/>
    <property type="evidence" value="ECO:0007669"/>
    <property type="project" value="InterPro"/>
</dbReference>
<feature type="domain" description="Purple acid phosphatase N-terminal" evidence="7">
    <location>
        <begin position="206"/>
        <end position="298"/>
    </location>
</feature>
<dbReference type="Pfam" id="PF00149">
    <property type="entry name" value="Metallophos"/>
    <property type="match status" value="1"/>
</dbReference>
<dbReference type="EMBL" id="VJMJ01000122">
    <property type="protein sequence ID" value="KAF0733328.1"/>
    <property type="molecule type" value="Genomic_DNA"/>
</dbReference>
<dbReference type="VEuPathDB" id="FungiDB:AeMF1_013165"/>
<name>A0A6G0X0M9_9STRA</name>
<reference evidence="8 9" key="1">
    <citation type="submission" date="2019-07" db="EMBL/GenBank/DDBJ databases">
        <title>Genomics analysis of Aphanomyces spp. identifies a new class of oomycete effector associated with host adaptation.</title>
        <authorList>
            <person name="Gaulin E."/>
        </authorList>
    </citation>
    <scope>NUCLEOTIDE SEQUENCE [LARGE SCALE GENOMIC DNA]</scope>
    <source>
        <strain evidence="8 9">ATCC 201684</strain>
    </source>
</reference>
<comment type="catalytic activity">
    <reaction evidence="3">
        <text>a phosphate monoester + H2O = an alcohol + phosphate</text>
        <dbReference type="Rhea" id="RHEA:15017"/>
        <dbReference type="ChEBI" id="CHEBI:15377"/>
        <dbReference type="ChEBI" id="CHEBI:30879"/>
        <dbReference type="ChEBI" id="CHEBI:43474"/>
        <dbReference type="ChEBI" id="CHEBI:67140"/>
        <dbReference type="EC" id="3.1.3.2"/>
    </reaction>
</comment>
<dbReference type="InterPro" id="IPR029052">
    <property type="entry name" value="Metallo-depent_PP-like"/>
</dbReference>
<dbReference type="Proteomes" id="UP000481153">
    <property type="component" value="Unassembled WGS sequence"/>
</dbReference>
<keyword evidence="2" id="KW-0325">Glycoprotein</keyword>
<evidence type="ECO:0000313" key="9">
    <source>
        <dbReference type="Proteomes" id="UP000481153"/>
    </source>
</evidence>
<dbReference type="PANTHER" id="PTHR45867">
    <property type="entry name" value="PURPLE ACID PHOSPHATASE"/>
    <property type="match status" value="1"/>
</dbReference>
<dbReference type="SUPFAM" id="SSF56300">
    <property type="entry name" value="Metallo-dependent phosphatases"/>
    <property type="match status" value="1"/>
</dbReference>
<dbReference type="InterPro" id="IPR041792">
    <property type="entry name" value="MPP_PAP"/>
</dbReference>
<evidence type="ECO:0000259" key="6">
    <source>
        <dbReference type="Pfam" id="PF14008"/>
    </source>
</evidence>
<feature type="domain" description="Purple acid phosphatase C-terminal" evidence="6">
    <location>
        <begin position="530"/>
        <end position="585"/>
    </location>
</feature>
<accession>A0A6G0X0M9</accession>
<keyword evidence="3" id="KW-0378">Hydrolase</keyword>
<keyword evidence="4" id="KW-1133">Transmembrane helix</keyword>
<dbReference type="PANTHER" id="PTHR45867:SF10">
    <property type="entry name" value="PURPLE ACID PHOSPHATASE"/>
    <property type="match status" value="1"/>
</dbReference>
<keyword evidence="9" id="KW-1185">Reference proteome</keyword>
<dbReference type="InterPro" id="IPR008963">
    <property type="entry name" value="Purple_acid_Pase-like_N"/>
</dbReference>
<evidence type="ECO:0000256" key="4">
    <source>
        <dbReference type="SAM" id="Phobius"/>
    </source>
</evidence>